<feature type="compositionally biased region" description="Low complexity" evidence="10">
    <location>
        <begin position="315"/>
        <end position="324"/>
    </location>
</feature>
<feature type="transmembrane region" description="Helical" evidence="11">
    <location>
        <begin position="34"/>
        <end position="53"/>
    </location>
</feature>
<evidence type="ECO:0000313" key="14">
    <source>
        <dbReference type="EMBL" id="MBB5192820.1"/>
    </source>
</evidence>
<keyword evidence="8 9" id="KW-0975">Bacterial flagellum</keyword>
<dbReference type="Pfam" id="PF08345">
    <property type="entry name" value="YscJ_FliF_C"/>
    <property type="match status" value="1"/>
</dbReference>
<dbReference type="InterPro" id="IPR000067">
    <property type="entry name" value="FlgMring_FliF"/>
</dbReference>
<feature type="domain" description="Flagellar M-ring C-terminal" evidence="13">
    <location>
        <begin position="261"/>
        <end position="439"/>
    </location>
</feature>
<evidence type="ECO:0000259" key="12">
    <source>
        <dbReference type="Pfam" id="PF01514"/>
    </source>
</evidence>
<feature type="transmembrane region" description="Helical" evidence="11">
    <location>
        <begin position="466"/>
        <end position="484"/>
    </location>
</feature>
<feature type="compositionally biased region" description="Basic and acidic residues" evidence="10">
    <location>
        <begin position="356"/>
        <end position="365"/>
    </location>
</feature>
<reference evidence="14 15" key="1">
    <citation type="submission" date="2020-08" db="EMBL/GenBank/DDBJ databases">
        <title>Genomic Encyclopedia of Type Strains, Phase IV (KMG-IV): sequencing the most valuable type-strain genomes for metagenomic binning, comparative biology and taxonomic classification.</title>
        <authorList>
            <person name="Goeker M."/>
        </authorList>
    </citation>
    <scope>NUCLEOTIDE SEQUENCE [LARGE SCALE GENOMIC DNA]</scope>
    <source>
        <strain evidence="14 15">DSM 18233</strain>
    </source>
</reference>
<evidence type="ECO:0000256" key="9">
    <source>
        <dbReference type="PIRNR" id="PIRNR004862"/>
    </source>
</evidence>
<dbReference type="InterPro" id="IPR013556">
    <property type="entry name" value="Flag_M-ring_C"/>
</dbReference>
<dbReference type="GO" id="GO:0003774">
    <property type="term" value="F:cytoskeletal motor activity"/>
    <property type="evidence" value="ECO:0007669"/>
    <property type="project" value="InterPro"/>
</dbReference>
<comment type="function">
    <text evidence="9">The M ring may be actively involved in energy transduction.</text>
</comment>
<evidence type="ECO:0000256" key="6">
    <source>
        <dbReference type="ARBA" id="ARBA00022989"/>
    </source>
</evidence>
<keyword evidence="4" id="KW-1003">Cell membrane</keyword>
<dbReference type="Gene3D" id="3.30.300.30">
    <property type="match status" value="1"/>
</dbReference>
<dbReference type="PIRSF" id="PIRSF004862">
    <property type="entry name" value="FliF"/>
    <property type="match status" value="1"/>
</dbReference>
<dbReference type="InterPro" id="IPR043427">
    <property type="entry name" value="YscJ/FliF"/>
</dbReference>
<dbReference type="Pfam" id="PF01514">
    <property type="entry name" value="YscJ_FliF"/>
    <property type="match status" value="1"/>
</dbReference>
<dbReference type="PANTHER" id="PTHR30046">
    <property type="entry name" value="FLAGELLAR M-RING PROTEIN"/>
    <property type="match status" value="1"/>
</dbReference>
<dbReference type="PRINTS" id="PR01009">
    <property type="entry name" value="FLGMRINGFLIF"/>
</dbReference>
<comment type="similarity">
    <text evidence="3 9">Belongs to the FliF family.</text>
</comment>
<dbReference type="InterPro" id="IPR045851">
    <property type="entry name" value="AMP-bd_C_sf"/>
</dbReference>
<keyword evidence="14" id="KW-0969">Cilium</keyword>
<evidence type="ECO:0000313" key="15">
    <source>
        <dbReference type="Proteomes" id="UP000543030"/>
    </source>
</evidence>
<name>A0A840RK15_9NEIS</name>
<evidence type="ECO:0000256" key="2">
    <source>
        <dbReference type="ARBA" id="ARBA00004651"/>
    </source>
</evidence>
<keyword evidence="14" id="KW-0282">Flagellum</keyword>
<protein>
    <recommendedName>
        <fullName evidence="9">Flagellar M-ring protein</fullName>
    </recommendedName>
</protein>
<feature type="compositionally biased region" description="Polar residues" evidence="10">
    <location>
        <begin position="287"/>
        <end position="309"/>
    </location>
</feature>
<keyword evidence="5 11" id="KW-0812">Transmembrane</keyword>
<evidence type="ECO:0000256" key="3">
    <source>
        <dbReference type="ARBA" id="ARBA00007971"/>
    </source>
</evidence>
<evidence type="ECO:0000256" key="5">
    <source>
        <dbReference type="ARBA" id="ARBA00022692"/>
    </source>
</evidence>
<evidence type="ECO:0000256" key="4">
    <source>
        <dbReference type="ARBA" id="ARBA00022475"/>
    </source>
</evidence>
<feature type="compositionally biased region" description="Low complexity" evidence="10">
    <location>
        <begin position="341"/>
        <end position="354"/>
    </location>
</feature>
<evidence type="ECO:0000256" key="7">
    <source>
        <dbReference type="ARBA" id="ARBA00023136"/>
    </source>
</evidence>
<dbReference type="GO" id="GO:0009431">
    <property type="term" value="C:bacterial-type flagellum basal body, MS ring"/>
    <property type="evidence" value="ECO:0007669"/>
    <property type="project" value="InterPro"/>
</dbReference>
<keyword evidence="6 11" id="KW-1133">Transmembrane helix</keyword>
<comment type="subcellular location">
    <subcellularLocation>
        <location evidence="1 9">Bacterial flagellum basal body</location>
    </subcellularLocation>
    <subcellularLocation>
        <location evidence="2">Cell membrane</location>
        <topology evidence="2">Multi-pass membrane protein</topology>
    </subcellularLocation>
</comment>
<proteinExistence type="inferred from homology"/>
<dbReference type="GO" id="GO:0005886">
    <property type="term" value="C:plasma membrane"/>
    <property type="evidence" value="ECO:0007669"/>
    <property type="project" value="UniProtKB-SubCell"/>
</dbReference>
<dbReference type="NCBIfam" id="TIGR00206">
    <property type="entry name" value="fliF"/>
    <property type="match status" value="1"/>
</dbReference>
<feature type="domain" description="Flagellar M-ring N-terminal" evidence="12">
    <location>
        <begin position="55"/>
        <end position="228"/>
    </location>
</feature>
<keyword evidence="7 11" id="KW-0472">Membrane</keyword>
<dbReference type="Proteomes" id="UP000543030">
    <property type="component" value="Unassembled WGS sequence"/>
</dbReference>
<evidence type="ECO:0000256" key="1">
    <source>
        <dbReference type="ARBA" id="ARBA00004117"/>
    </source>
</evidence>
<accession>A0A840RK15</accession>
<dbReference type="AlphaFoldDB" id="A0A840RK15"/>
<evidence type="ECO:0000256" key="8">
    <source>
        <dbReference type="ARBA" id="ARBA00023143"/>
    </source>
</evidence>
<organism evidence="14 15">
    <name type="scientific">Silvimonas terrae</name>
    <dbReference type="NCBI Taxonomy" id="300266"/>
    <lineage>
        <taxon>Bacteria</taxon>
        <taxon>Pseudomonadati</taxon>
        <taxon>Pseudomonadota</taxon>
        <taxon>Betaproteobacteria</taxon>
        <taxon>Neisseriales</taxon>
        <taxon>Chitinibacteraceae</taxon>
        <taxon>Silvimonas</taxon>
    </lineage>
</organism>
<comment type="caution">
    <text evidence="14">The sequence shown here is derived from an EMBL/GenBank/DDBJ whole genome shotgun (WGS) entry which is preliminary data.</text>
</comment>
<sequence>MAEADVAVEGGRAQGNALESARQRFLDLPNSRKALFMIGLAALIAVLIGVALWSREPDYRILYTNIADKDGGEILQSLQQLNIPYKTDQGGTISVPANRVYDVRLQLAARGLPKSGDVGFELMDNQKFGVSQFAEQVNYQRAVEGELARSIETIQSVDKARVHLAMPRQTVFLRDQQKPSASVILTMRPGRALDPGQVAGIVHLVSSSVPELTVSNISVVDQDGNLLSNNNSANHANLDARQLVYVQQIEKGYVDRIQSILEPLVGKENVHAEVTAQVDFAEVEQTSEAYKPNTASDTASIRSQQTMSQDGKDAGAGAAGVPGALSNQPPGAAAAPITVTSASGPAAAAPAGGSNSRRESTTNYEVDKTVQHVKQPVGTVKRLSAGVVINYKPNRDKDGKLTWAPYTPQEMTQINNLVQESIGYNKDRGDSINVVNATFAGAPLPEAEQGFQDQAMSFIKANLANLIKLGLIALVVLYLLLFVVRPLMRDLSKAREEPKTVEIDFGDGVTLTDEEAAAREDEEQEAAARIAAQADLLGQAREMAKNDPRMVATILREWMSNEEDASPNSNKVG</sequence>
<dbReference type="RefSeq" id="WP_184102480.1">
    <property type="nucleotide sequence ID" value="NZ_JACHHN010000008.1"/>
</dbReference>
<dbReference type="GO" id="GO:0071973">
    <property type="term" value="P:bacterial-type flagellum-dependent cell motility"/>
    <property type="evidence" value="ECO:0007669"/>
    <property type="project" value="InterPro"/>
</dbReference>
<feature type="region of interest" description="Disordered" evidence="10">
    <location>
        <begin position="287"/>
        <end position="365"/>
    </location>
</feature>
<dbReference type="PANTHER" id="PTHR30046:SF0">
    <property type="entry name" value="FLAGELLAR M-RING PROTEIN"/>
    <property type="match status" value="1"/>
</dbReference>
<keyword evidence="15" id="KW-1185">Reference proteome</keyword>
<keyword evidence="14" id="KW-0966">Cell projection</keyword>
<evidence type="ECO:0000259" key="13">
    <source>
        <dbReference type="Pfam" id="PF08345"/>
    </source>
</evidence>
<gene>
    <name evidence="14" type="ORF">HNQ50_003574</name>
</gene>
<evidence type="ECO:0000256" key="10">
    <source>
        <dbReference type="SAM" id="MobiDB-lite"/>
    </source>
</evidence>
<dbReference type="EMBL" id="JACHHN010000008">
    <property type="protein sequence ID" value="MBB5192820.1"/>
    <property type="molecule type" value="Genomic_DNA"/>
</dbReference>
<evidence type="ECO:0000256" key="11">
    <source>
        <dbReference type="SAM" id="Phobius"/>
    </source>
</evidence>
<dbReference type="InterPro" id="IPR006182">
    <property type="entry name" value="FliF_N_dom"/>
</dbReference>